<proteinExistence type="predicted"/>
<sequence>MVKLIGILVLVVYLGGIWKFSKGYSNTNFNRSLPTRLMLSLLWPVLLVMNPAFRQNFTKALKGRD</sequence>
<reference evidence="2" key="1">
    <citation type="journal article" date="2011" name="MBio">
        <title>Novel metabolic attributes of the genus Cyanothece, comprising a group of unicellular nitrogen-fixing Cyanobacteria.</title>
        <authorList>
            <person name="Bandyopadhyay A."/>
            <person name="Elvitigala T."/>
            <person name="Welsh E."/>
            <person name="Stockel J."/>
            <person name="Liberton M."/>
            <person name="Min H."/>
            <person name="Sherman L.A."/>
            <person name="Pakrasi H.B."/>
        </authorList>
    </citation>
    <scope>NUCLEOTIDE SEQUENCE [LARGE SCALE GENOMIC DNA]</scope>
    <source>
        <strain evidence="2">PCC 7822</strain>
    </source>
</reference>
<evidence type="ECO:0000313" key="2">
    <source>
        <dbReference type="Proteomes" id="UP000008206"/>
    </source>
</evidence>
<dbReference type="Proteomes" id="UP000008206">
    <property type="component" value="Chromosome"/>
</dbReference>
<organism evidence="1 2">
    <name type="scientific">Gloeothece verrucosa (strain PCC 7822)</name>
    <name type="common">Cyanothece sp. (strain PCC 7822)</name>
    <dbReference type="NCBI Taxonomy" id="497965"/>
    <lineage>
        <taxon>Bacteria</taxon>
        <taxon>Bacillati</taxon>
        <taxon>Cyanobacteriota</taxon>
        <taxon>Cyanophyceae</taxon>
        <taxon>Oscillatoriophycideae</taxon>
        <taxon>Chroococcales</taxon>
        <taxon>Aphanothecaceae</taxon>
        <taxon>Gloeothece</taxon>
        <taxon>Gloeothece verrucosa</taxon>
    </lineage>
</organism>
<dbReference type="HOGENOM" id="CLU_205853_0_0_3"/>
<name>E0U6E9_GLOV7</name>
<keyword evidence="2" id="KW-1185">Reference proteome</keyword>
<dbReference type="STRING" id="497965.Cyan7822_1601"/>
<dbReference type="EMBL" id="CP002198">
    <property type="protein sequence ID" value="ADN13592.1"/>
    <property type="molecule type" value="Genomic_DNA"/>
</dbReference>
<accession>E0U6E9</accession>
<protein>
    <submittedName>
        <fullName evidence="1">Uncharacterized protein</fullName>
    </submittedName>
</protein>
<gene>
    <name evidence="1" type="ordered locus">Cyan7822_1601</name>
</gene>
<dbReference type="KEGG" id="cyj:Cyan7822_1601"/>
<dbReference type="AlphaFoldDB" id="E0U6E9"/>
<evidence type="ECO:0000313" key="1">
    <source>
        <dbReference type="EMBL" id="ADN13592.1"/>
    </source>
</evidence>
<dbReference type="eggNOG" id="ENOG50330A2">
    <property type="taxonomic scope" value="Bacteria"/>
</dbReference>